<dbReference type="Proteomes" id="UP000000763">
    <property type="component" value="Chromosome 8"/>
</dbReference>
<accession>Q6ZJL1</accession>
<sequence>MPLAFLAEDGVVKVLNLKEGLAFTTTSIGEILCSRHSEPPPPRRRPPDLLLSRLTPGDLLPIRRPACLEEKSV</sequence>
<reference evidence="3" key="2">
    <citation type="journal article" date="2008" name="Nucleic Acids Res.">
        <title>The rice annotation project database (RAP-DB): 2008 update.</title>
        <authorList>
            <consortium name="The rice annotation project (RAP)"/>
        </authorList>
    </citation>
    <scope>GENOME REANNOTATION</scope>
    <source>
        <strain evidence="3">cv. Nipponbare</strain>
    </source>
</reference>
<evidence type="ECO:0000313" key="3">
    <source>
        <dbReference type="Proteomes" id="UP000000763"/>
    </source>
</evidence>
<name>Q6ZJL1_ORYSJ</name>
<dbReference type="EMBL" id="AP003911">
    <property type="protein sequence ID" value="BAD11577.1"/>
    <property type="molecule type" value="Genomic_DNA"/>
</dbReference>
<gene>
    <name evidence="2" type="primary">OJ1368_G08.7</name>
</gene>
<protein>
    <submittedName>
        <fullName evidence="2">Uncharacterized protein</fullName>
    </submittedName>
</protein>
<reference evidence="3" key="1">
    <citation type="journal article" date="2005" name="Nature">
        <title>The map-based sequence of the rice genome.</title>
        <authorList>
            <consortium name="International rice genome sequencing project (IRGSP)"/>
            <person name="Matsumoto T."/>
            <person name="Wu J."/>
            <person name="Kanamori H."/>
            <person name="Katayose Y."/>
            <person name="Fujisawa M."/>
            <person name="Namiki N."/>
            <person name="Mizuno H."/>
            <person name="Yamamoto K."/>
            <person name="Antonio B.A."/>
            <person name="Baba T."/>
            <person name="Sakata K."/>
            <person name="Nagamura Y."/>
            <person name="Aoki H."/>
            <person name="Arikawa K."/>
            <person name="Arita K."/>
            <person name="Bito T."/>
            <person name="Chiden Y."/>
            <person name="Fujitsuka N."/>
            <person name="Fukunaka R."/>
            <person name="Hamada M."/>
            <person name="Harada C."/>
            <person name="Hayashi A."/>
            <person name="Hijishita S."/>
            <person name="Honda M."/>
            <person name="Hosokawa S."/>
            <person name="Ichikawa Y."/>
            <person name="Idonuma A."/>
            <person name="Iijima M."/>
            <person name="Ikeda M."/>
            <person name="Ikeno M."/>
            <person name="Ito K."/>
            <person name="Ito S."/>
            <person name="Ito T."/>
            <person name="Ito Y."/>
            <person name="Ito Y."/>
            <person name="Iwabuchi A."/>
            <person name="Kamiya K."/>
            <person name="Karasawa W."/>
            <person name="Kurita K."/>
            <person name="Katagiri S."/>
            <person name="Kikuta A."/>
            <person name="Kobayashi H."/>
            <person name="Kobayashi N."/>
            <person name="Machita K."/>
            <person name="Maehara T."/>
            <person name="Masukawa M."/>
            <person name="Mizubayashi T."/>
            <person name="Mukai Y."/>
            <person name="Nagasaki H."/>
            <person name="Nagata Y."/>
            <person name="Naito S."/>
            <person name="Nakashima M."/>
            <person name="Nakama Y."/>
            <person name="Nakamichi Y."/>
            <person name="Nakamura M."/>
            <person name="Meguro A."/>
            <person name="Negishi M."/>
            <person name="Ohta I."/>
            <person name="Ohta T."/>
            <person name="Okamoto M."/>
            <person name="Ono N."/>
            <person name="Saji S."/>
            <person name="Sakaguchi M."/>
            <person name="Sakai K."/>
            <person name="Shibata M."/>
            <person name="Shimokawa T."/>
            <person name="Song J."/>
            <person name="Takazaki Y."/>
            <person name="Terasawa K."/>
            <person name="Tsugane M."/>
            <person name="Tsuji K."/>
            <person name="Ueda S."/>
            <person name="Waki K."/>
            <person name="Yamagata H."/>
            <person name="Yamamoto M."/>
            <person name="Yamamoto S."/>
            <person name="Yamane H."/>
            <person name="Yoshiki S."/>
            <person name="Yoshihara R."/>
            <person name="Yukawa K."/>
            <person name="Zhong H."/>
            <person name="Yano M."/>
            <person name="Yuan Q."/>
            <person name="Ouyang S."/>
            <person name="Liu J."/>
            <person name="Jones K.M."/>
            <person name="Gansberger K."/>
            <person name="Moffat K."/>
            <person name="Hill J."/>
            <person name="Bera J."/>
            <person name="Fadrosh D."/>
            <person name="Jin S."/>
            <person name="Johri S."/>
            <person name="Kim M."/>
            <person name="Overton L."/>
            <person name="Reardon M."/>
            <person name="Tsitrin T."/>
            <person name="Vuong H."/>
            <person name="Weaver B."/>
            <person name="Ciecko A."/>
            <person name="Tallon L."/>
            <person name="Jackson J."/>
            <person name="Pai G."/>
            <person name="Aken S.V."/>
            <person name="Utterback T."/>
            <person name="Reidmuller S."/>
            <person name="Feldblyum T."/>
            <person name="Hsiao J."/>
            <person name="Zismann V."/>
            <person name="Iobst S."/>
            <person name="de Vazeille A.R."/>
            <person name="Buell C.R."/>
            <person name="Ying K."/>
            <person name="Li Y."/>
            <person name="Lu T."/>
            <person name="Huang Y."/>
            <person name="Zhao Q."/>
            <person name="Feng Q."/>
            <person name="Zhang L."/>
            <person name="Zhu J."/>
            <person name="Weng Q."/>
            <person name="Mu J."/>
            <person name="Lu Y."/>
            <person name="Fan D."/>
            <person name="Liu Y."/>
            <person name="Guan J."/>
            <person name="Zhang Y."/>
            <person name="Yu S."/>
            <person name="Liu X."/>
            <person name="Zhang Y."/>
            <person name="Hong G."/>
            <person name="Han B."/>
            <person name="Choisne N."/>
            <person name="Demange N."/>
            <person name="Orjeda G."/>
            <person name="Samain S."/>
            <person name="Cattolico L."/>
            <person name="Pelletier E."/>
            <person name="Couloux A."/>
            <person name="Segurens B."/>
            <person name="Wincker P."/>
            <person name="D'Hont A."/>
            <person name="Scarpelli C."/>
            <person name="Weissenbach J."/>
            <person name="Salanoubat M."/>
            <person name="Quetier F."/>
            <person name="Yu Y."/>
            <person name="Kim H.R."/>
            <person name="Rambo T."/>
            <person name="Currie J."/>
            <person name="Collura K."/>
            <person name="Luo M."/>
            <person name="Yang T."/>
            <person name="Ammiraju J.S.S."/>
            <person name="Engler F."/>
            <person name="Soderlund C."/>
            <person name="Wing R.A."/>
            <person name="Palmer L.E."/>
            <person name="de la Bastide M."/>
            <person name="Spiegel L."/>
            <person name="Nascimento L."/>
            <person name="Zutavern T."/>
            <person name="O'Shaughnessy A."/>
            <person name="Dike S."/>
            <person name="Dedhia N."/>
            <person name="Preston R."/>
            <person name="Balija V."/>
            <person name="McCombie W.R."/>
            <person name="Chow T."/>
            <person name="Chen H."/>
            <person name="Chung M."/>
            <person name="Chen C."/>
            <person name="Shaw J."/>
            <person name="Wu H."/>
            <person name="Hsiao K."/>
            <person name="Chao Y."/>
            <person name="Chu M."/>
            <person name="Cheng C."/>
            <person name="Hour A."/>
            <person name="Lee P."/>
            <person name="Lin S."/>
            <person name="Lin Y."/>
            <person name="Liou J."/>
            <person name="Liu S."/>
            <person name="Hsing Y."/>
            <person name="Raghuvanshi S."/>
            <person name="Mohanty A."/>
            <person name="Bharti A.K."/>
            <person name="Gaur A."/>
            <person name="Gupta V."/>
            <person name="Kumar D."/>
            <person name="Ravi V."/>
            <person name="Vij S."/>
            <person name="Kapur A."/>
            <person name="Khurana P."/>
            <person name="Khurana P."/>
            <person name="Khurana J.P."/>
            <person name="Tyagi A.K."/>
            <person name="Gaikwad K."/>
            <person name="Singh A."/>
            <person name="Dalal V."/>
            <person name="Srivastava S."/>
            <person name="Dixit A."/>
            <person name="Pal A.K."/>
            <person name="Ghazi I.A."/>
            <person name="Yadav M."/>
            <person name="Pandit A."/>
            <person name="Bhargava A."/>
            <person name="Sureshbabu K."/>
            <person name="Batra K."/>
            <person name="Sharma T.R."/>
            <person name="Mohapatra T."/>
            <person name="Singh N.K."/>
            <person name="Messing J."/>
            <person name="Nelson A.B."/>
            <person name="Fuks G."/>
            <person name="Kavchok S."/>
            <person name="Keizer G."/>
            <person name="Linton E."/>
            <person name="Llaca V."/>
            <person name="Song R."/>
            <person name="Tanyolac B."/>
            <person name="Young S."/>
            <person name="Ho-Il K."/>
            <person name="Hahn J.H."/>
            <person name="Sangsakoo G."/>
            <person name="Vanavichit A."/>
            <person name="de Mattos Luiz.A.T."/>
            <person name="Zimmer P.D."/>
            <person name="Malone G."/>
            <person name="Dellagostin O."/>
            <person name="de Oliveira A.C."/>
            <person name="Bevan M."/>
            <person name="Bancroft I."/>
            <person name="Minx P."/>
            <person name="Cordum H."/>
            <person name="Wilson R."/>
            <person name="Cheng Z."/>
            <person name="Jin W."/>
            <person name="Jiang J."/>
            <person name="Leong S.A."/>
            <person name="Iwama H."/>
            <person name="Gojobori T."/>
            <person name="Itoh T."/>
            <person name="Niimura Y."/>
            <person name="Fujii Y."/>
            <person name="Habara T."/>
            <person name="Sakai H."/>
            <person name="Sato Y."/>
            <person name="Wilson G."/>
            <person name="Kumar K."/>
            <person name="McCouch S."/>
            <person name="Juretic N."/>
            <person name="Hoen D."/>
            <person name="Wright S."/>
            <person name="Bruskiewich R."/>
            <person name="Bureau T."/>
            <person name="Miyao A."/>
            <person name="Hirochika H."/>
            <person name="Nishikawa T."/>
            <person name="Kadowaki K."/>
            <person name="Sugiura M."/>
            <person name="Burr B."/>
            <person name="Sasaki T."/>
        </authorList>
    </citation>
    <scope>NUCLEOTIDE SEQUENCE [LARGE SCALE GENOMIC DNA]</scope>
    <source>
        <strain evidence="3">cv. Nipponbare</strain>
    </source>
</reference>
<feature type="region of interest" description="Disordered" evidence="1">
    <location>
        <begin position="33"/>
        <end position="52"/>
    </location>
</feature>
<evidence type="ECO:0000313" key="2">
    <source>
        <dbReference type="EMBL" id="BAD11577.1"/>
    </source>
</evidence>
<evidence type="ECO:0000256" key="1">
    <source>
        <dbReference type="SAM" id="MobiDB-lite"/>
    </source>
</evidence>
<dbReference type="AlphaFoldDB" id="Q6ZJL1"/>
<proteinExistence type="predicted"/>
<organism evidence="2 3">
    <name type="scientific">Oryza sativa subsp. japonica</name>
    <name type="common">Rice</name>
    <dbReference type="NCBI Taxonomy" id="39947"/>
    <lineage>
        <taxon>Eukaryota</taxon>
        <taxon>Viridiplantae</taxon>
        <taxon>Streptophyta</taxon>
        <taxon>Embryophyta</taxon>
        <taxon>Tracheophyta</taxon>
        <taxon>Spermatophyta</taxon>
        <taxon>Magnoliopsida</taxon>
        <taxon>Liliopsida</taxon>
        <taxon>Poales</taxon>
        <taxon>Poaceae</taxon>
        <taxon>BOP clade</taxon>
        <taxon>Oryzoideae</taxon>
        <taxon>Oryzeae</taxon>
        <taxon>Oryzinae</taxon>
        <taxon>Oryza</taxon>
        <taxon>Oryza sativa</taxon>
    </lineage>
</organism>